<accession>A0A914WS88</accession>
<organism evidence="1 2">
    <name type="scientific">Plectus sambesii</name>
    <dbReference type="NCBI Taxonomy" id="2011161"/>
    <lineage>
        <taxon>Eukaryota</taxon>
        <taxon>Metazoa</taxon>
        <taxon>Ecdysozoa</taxon>
        <taxon>Nematoda</taxon>
        <taxon>Chromadorea</taxon>
        <taxon>Plectida</taxon>
        <taxon>Plectina</taxon>
        <taxon>Plectoidea</taxon>
        <taxon>Plectidae</taxon>
        <taxon>Plectus</taxon>
    </lineage>
</organism>
<reference evidence="2" key="1">
    <citation type="submission" date="2022-11" db="UniProtKB">
        <authorList>
            <consortium name="WormBaseParasite"/>
        </authorList>
    </citation>
    <scope>IDENTIFICATION</scope>
</reference>
<name>A0A914WS88_9BILA</name>
<dbReference type="Proteomes" id="UP000887566">
    <property type="component" value="Unplaced"/>
</dbReference>
<dbReference type="WBParaSite" id="PSAMB.scaffold4950size13081.g25567.t1">
    <property type="protein sequence ID" value="PSAMB.scaffold4950size13081.g25567.t1"/>
    <property type="gene ID" value="PSAMB.scaffold4950size13081.g25567"/>
</dbReference>
<keyword evidence="1" id="KW-1185">Reference proteome</keyword>
<protein>
    <submittedName>
        <fullName evidence="2">Uncharacterized protein</fullName>
    </submittedName>
</protein>
<dbReference type="AlphaFoldDB" id="A0A914WS88"/>
<evidence type="ECO:0000313" key="2">
    <source>
        <dbReference type="WBParaSite" id="PSAMB.scaffold4950size13081.g25567.t1"/>
    </source>
</evidence>
<proteinExistence type="predicted"/>
<sequence>MVRHGKKRNAQAAKVIIDSPTTAEEEEIELDVGIAATRSKRGTAAKRKAPRRVVVNTSTIGNVTRPDDVDEDADVTQYDVYITNLRGQRKAILLTDRRSAALADCDDIGQLVNNAYVIVRVLDNVVERQATATATAIVCSCPSNAKRREYLQGLQHQPQSRSTIRPRQDQGVVMDDCIHGRAVRHVLPGLINPVINDNIDVTTDGSTFDCLQGNLLVYAVKCVNGTFGVVRKGTSRLRCITCGEASRCLHVATLQRQAKEQILCNGRGVAGNARICVMGGVWLYDIC</sequence>
<evidence type="ECO:0000313" key="1">
    <source>
        <dbReference type="Proteomes" id="UP000887566"/>
    </source>
</evidence>